<sequence>MWCDVVWCGVVWCGVVWCGVVWCGVVWCGVVWCGVVWCGVVWCGGVCVRVCACAPACFSIDAVFELEQPRRLFLRRYSKAMVTFVFPDPKSPGLTREICSNGSRPTREMQWFPLLRRGISSV</sequence>
<gene>
    <name evidence="1" type="ORF">R5R35_000666</name>
</gene>
<dbReference type="EMBL" id="JAZDUA010000098">
    <property type="protein sequence ID" value="KAK7868270.1"/>
    <property type="molecule type" value="Genomic_DNA"/>
</dbReference>
<dbReference type="Proteomes" id="UP001378592">
    <property type="component" value="Unassembled WGS sequence"/>
</dbReference>
<organism evidence="1 2">
    <name type="scientific">Gryllus longicercus</name>
    <dbReference type="NCBI Taxonomy" id="2509291"/>
    <lineage>
        <taxon>Eukaryota</taxon>
        <taxon>Metazoa</taxon>
        <taxon>Ecdysozoa</taxon>
        <taxon>Arthropoda</taxon>
        <taxon>Hexapoda</taxon>
        <taxon>Insecta</taxon>
        <taxon>Pterygota</taxon>
        <taxon>Neoptera</taxon>
        <taxon>Polyneoptera</taxon>
        <taxon>Orthoptera</taxon>
        <taxon>Ensifera</taxon>
        <taxon>Gryllidea</taxon>
        <taxon>Grylloidea</taxon>
        <taxon>Gryllidae</taxon>
        <taxon>Gryllinae</taxon>
        <taxon>Gryllus</taxon>
    </lineage>
</organism>
<protein>
    <submittedName>
        <fullName evidence="1">Uncharacterized protein</fullName>
    </submittedName>
</protein>
<comment type="caution">
    <text evidence="1">The sequence shown here is derived from an EMBL/GenBank/DDBJ whole genome shotgun (WGS) entry which is preliminary data.</text>
</comment>
<reference evidence="1 2" key="1">
    <citation type="submission" date="2024-03" db="EMBL/GenBank/DDBJ databases">
        <title>The genome assembly and annotation of the cricket Gryllus longicercus Weissman &amp; Gray.</title>
        <authorList>
            <person name="Szrajer S."/>
            <person name="Gray D."/>
            <person name="Ylla G."/>
        </authorList>
    </citation>
    <scope>NUCLEOTIDE SEQUENCE [LARGE SCALE GENOMIC DNA]</scope>
    <source>
        <strain evidence="1">DAG 2021-001</strain>
        <tissue evidence="1">Whole body minus gut</tissue>
    </source>
</reference>
<evidence type="ECO:0000313" key="1">
    <source>
        <dbReference type="EMBL" id="KAK7868270.1"/>
    </source>
</evidence>
<proteinExistence type="predicted"/>
<keyword evidence="2" id="KW-1185">Reference proteome</keyword>
<dbReference type="AlphaFoldDB" id="A0AAN9VNG6"/>
<name>A0AAN9VNG6_9ORTH</name>
<accession>A0AAN9VNG6</accession>
<evidence type="ECO:0000313" key="2">
    <source>
        <dbReference type="Proteomes" id="UP001378592"/>
    </source>
</evidence>